<feature type="signal peptide" evidence="1">
    <location>
        <begin position="1"/>
        <end position="28"/>
    </location>
</feature>
<dbReference type="EMBL" id="GGFL01009122">
    <property type="protein sequence ID" value="MBW73300.1"/>
    <property type="molecule type" value="Transcribed_RNA"/>
</dbReference>
<evidence type="ECO:0000256" key="1">
    <source>
        <dbReference type="SAM" id="SignalP"/>
    </source>
</evidence>
<dbReference type="AlphaFoldDB" id="A0A2M4D6V4"/>
<evidence type="ECO:0000313" key="2">
    <source>
        <dbReference type="EMBL" id="MBW73300.1"/>
    </source>
</evidence>
<organism evidence="2">
    <name type="scientific">Anopheles darlingi</name>
    <name type="common">Mosquito</name>
    <dbReference type="NCBI Taxonomy" id="43151"/>
    <lineage>
        <taxon>Eukaryota</taxon>
        <taxon>Metazoa</taxon>
        <taxon>Ecdysozoa</taxon>
        <taxon>Arthropoda</taxon>
        <taxon>Hexapoda</taxon>
        <taxon>Insecta</taxon>
        <taxon>Pterygota</taxon>
        <taxon>Neoptera</taxon>
        <taxon>Endopterygota</taxon>
        <taxon>Diptera</taxon>
        <taxon>Nematocera</taxon>
        <taxon>Culicoidea</taxon>
        <taxon>Culicidae</taxon>
        <taxon>Anophelinae</taxon>
        <taxon>Anopheles</taxon>
    </lineage>
</organism>
<proteinExistence type="predicted"/>
<accession>A0A2M4D6V4</accession>
<reference evidence="2" key="1">
    <citation type="submission" date="2018-01" db="EMBL/GenBank/DDBJ databases">
        <title>An insight into the sialome of Amazonian anophelines.</title>
        <authorList>
            <person name="Ribeiro J.M."/>
            <person name="Scarpassa V."/>
            <person name="Calvo E."/>
        </authorList>
    </citation>
    <scope>NUCLEOTIDE SEQUENCE</scope>
</reference>
<keyword evidence="1" id="KW-0732">Signal</keyword>
<name>A0A2M4D6V4_ANODA</name>
<protein>
    <submittedName>
        <fullName evidence="2">Putative secreted protein</fullName>
    </submittedName>
</protein>
<feature type="chain" id="PRO_5014947755" evidence="1">
    <location>
        <begin position="29"/>
        <end position="90"/>
    </location>
</feature>
<sequence>MKNAAPLRTVYQCVCLVVILIQSSRVTSSPGRLLILSFQFQFVSSTRQTLTGGSATEILVWVRHGTSHFLFLALRLLIMAVGTAGDKQRT</sequence>